<evidence type="ECO:0000256" key="1">
    <source>
        <dbReference type="ARBA" id="ARBA00004167"/>
    </source>
</evidence>
<feature type="compositionally biased region" description="Basic and acidic residues" evidence="5">
    <location>
        <begin position="353"/>
        <end position="365"/>
    </location>
</feature>
<proteinExistence type="predicted"/>
<keyword evidence="3 6" id="KW-1133">Transmembrane helix</keyword>
<evidence type="ECO:0000259" key="7">
    <source>
        <dbReference type="PROSITE" id="PS50104"/>
    </source>
</evidence>
<dbReference type="GO" id="GO:0016020">
    <property type="term" value="C:membrane"/>
    <property type="evidence" value="ECO:0007669"/>
    <property type="project" value="UniProtKB-SubCell"/>
</dbReference>
<dbReference type="Gene3D" id="3.40.50.10140">
    <property type="entry name" value="Toll/interleukin-1 receptor homology (TIR) domain"/>
    <property type="match status" value="1"/>
</dbReference>
<sequence length="494" mass="53320">MSGTAGDGGRQPVAFISHHSSQVETARKLKCILGENDIRGWMAPDDIDPGRPFDQAIIEQVRASDLIILLFCSRSDRSRHVKRELMMAENGDKLIFPVRLENIDADGLAYWLNDYQWVDWIDRRDATIQKMITTIKRIVQIAAPREEPAPPPDAPAEAVPVAEAPPPPLPNKPSAPKAREPEGAGQPLNVAPAPMTLEPESGDGGPPSGFDRRRMLLFGGLALLAVLVVLALVFLWPGGEESEDPAARGVLSSSVDCGDVALPSHGIICGSDALAARETAIGEAYERAMLDAEGRSRVELQQGQADFLARRDECRSEACLAIVYDAREEELEQVLGEEIEAPEEVPDADGEENPARPEPRDEPAAQDRPSPSGRAEPSPSQPEPRPAPEPAPSRGVATTPPQPANNPASWVQVGDYPSDILRNGEQGTTRYQVSVGANGLPTNCFTIGTSGHWQLDARACRRVMSRARFQPARDASGNAVSGVYAGSYRWVAPN</sequence>
<evidence type="ECO:0000256" key="5">
    <source>
        <dbReference type="SAM" id="MobiDB-lite"/>
    </source>
</evidence>
<dbReference type="SUPFAM" id="SSF74653">
    <property type="entry name" value="TolA/TonB C-terminal domain"/>
    <property type="match status" value="1"/>
</dbReference>
<dbReference type="PROSITE" id="PS50104">
    <property type="entry name" value="TIR"/>
    <property type="match status" value="1"/>
</dbReference>
<feature type="compositionally biased region" description="Pro residues" evidence="5">
    <location>
        <begin position="379"/>
        <end position="391"/>
    </location>
</feature>
<keyword evidence="9" id="KW-1185">Reference proteome</keyword>
<feature type="compositionally biased region" description="Acidic residues" evidence="5">
    <location>
        <begin position="337"/>
        <end position="352"/>
    </location>
</feature>
<organism evidence="8 9">
    <name type="scientific">Parasphingopyxis marina</name>
    <dbReference type="NCBI Taxonomy" id="2761622"/>
    <lineage>
        <taxon>Bacteria</taxon>
        <taxon>Pseudomonadati</taxon>
        <taxon>Pseudomonadota</taxon>
        <taxon>Alphaproteobacteria</taxon>
        <taxon>Sphingomonadales</taxon>
        <taxon>Sphingomonadaceae</taxon>
        <taxon>Parasphingopyxis</taxon>
    </lineage>
</organism>
<dbReference type="InterPro" id="IPR035897">
    <property type="entry name" value="Toll_tir_struct_dom_sf"/>
</dbReference>
<dbReference type="GO" id="GO:0055085">
    <property type="term" value="P:transmembrane transport"/>
    <property type="evidence" value="ECO:0007669"/>
    <property type="project" value="InterPro"/>
</dbReference>
<evidence type="ECO:0000313" key="9">
    <source>
        <dbReference type="Proteomes" id="UP000564378"/>
    </source>
</evidence>
<dbReference type="Gene3D" id="3.30.1150.10">
    <property type="match status" value="1"/>
</dbReference>
<dbReference type="RefSeq" id="WP_185800346.1">
    <property type="nucleotide sequence ID" value="NZ_JACJVJ010000001.1"/>
</dbReference>
<feature type="domain" description="TIR" evidence="7">
    <location>
        <begin position="10"/>
        <end position="143"/>
    </location>
</feature>
<gene>
    <name evidence="8" type="ORF">H6P80_05715</name>
</gene>
<protein>
    <submittedName>
        <fullName evidence="8">TonB family protein</fullName>
    </submittedName>
</protein>
<keyword evidence="2 6" id="KW-0812">Transmembrane</keyword>
<dbReference type="EMBL" id="JACJVJ010000001">
    <property type="protein sequence ID" value="MBC2777117.1"/>
    <property type="molecule type" value="Genomic_DNA"/>
</dbReference>
<comment type="subcellular location">
    <subcellularLocation>
        <location evidence="1">Membrane</location>
        <topology evidence="1">Single-pass membrane protein</topology>
    </subcellularLocation>
</comment>
<dbReference type="InterPro" id="IPR000157">
    <property type="entry name" value="TIR_dom"/>
</dbReference>
<evidence type="ECO:0000256" key="6">
    <source>
        <dbReference type="SAM" id="Phobius"/>
    </source>
</evidence>
<feature type="compositionally biased region" description="Pro residues" evidence="5">
    <location>
        <begin position="163"/>
        <end position="173"/>
    </location>
</feature>
<dbReference type="InterPro" id="IPR037682">
    <property type="entry name" value="TonB_C"/>
</dbReference>
<dbReference type="InterPro" id="IPR006260">
    <property type="entry name" value="TonB/TolA_C"/>
</dbReference>
<reference evidence="8 9" key="1">
    <citation type="submission" date="2020-08" db="EMBL/GenBank/DDBJ databases">
        <title>Draft genome sequence of Parasphingopyxis sp. GrpM-11.</title>
        <authorList>
            <person name="Oh J."/>
            <person name="Roh D.-H."/>
        </authorList>
    </citation>
    <scope>NUCLEOTIDE SEQUENCE [LARGE SCALE GENOMIC DNA]</scope>
    <source>
        <strain evidence="8 9">GrpM-11</strain>
    </source>
</reference>
<dbReference type="Pfam" id="PF13676">
    <property type="entry name" value="TIR_2"/>
    <property type="match status" value="1"/>
</dbReference>
<comment type="caution">
    <text evidence="8">The sequence shown here is derived from an EMBL/GenBank/DDBJ whole genome shotgun (WGS) entry which is preliminary data.</text>
</comment>
<dbReference type="NCBIfam" id="TIGR01352">
    <property type="entry name" value="tonB_Cterm"/>
    <property type="match status" value="1"/>
</dbReference>
<dbReference type="AlphaFoldDB" id="A0A842HXG2"/>
<evidence type="ECO:0000256" key="4">
    <source>
        <dbReference type="ARBA" id="ARBA00023136"/>
    </source>
</evidence>
<keyword evidence="4 6" id="KW-0472">Membrane</keyword>
<name>A0A842HXG2_9SPHN</name>
<evidence type="ECO:0000256" key="3">
    <source>
        <dbReference type="ARBA" id="ARBA00022989"/>
    </source>
</evidence>
<dbReference type="Proteomes" id="UP000564378">
    <property type="component" value="Unassembled WGS sequence"/>
</dbReference>
<evidence type="ECO:0000313" key="8">
    <source>
        <dbReference type="EMBL" id="MBC2777117.1"/>
    </source>
</evidence>
<evidence type="ECO:0000256" key="2">
    <source>
        <dbReference type="ARBA" id="ARBA00022692"/>
    </source>
</evidence>
<accession>A0A842HXG2</accession>
<dbReference type="Pfam" id="PF03544">
    <property type="entry name" value="TonB_C"/>
    <property type="match status" value="1"/>
</dbReference>
<dbReference type="GO" id="GO:0007165">
    <property type="term" value="P:signal transduction"/>
    <property type="evidence" value="ECO:0007669"/>
    <property type="project" value="InterPro"/>
</dbReference>
<feature type="region of interest" description="Disordered" evidence="5">
    <location>
        <begin position="145"/>
        <end position="208"/>
    </location>
</feature>
<dbReference type="SUPFAM" id="SSF52200">
    <property type="entry name" value="Toll/Interleukin receptor TIR domain"/>
    <property type="match status" value="1"/>
</dbReference>
<feature type="region of interest" description="Disordered" evidence="5">
    <location>
        <begin position="337"/>
        <end position="423"/>
    </location>
</feature>
<feature type="transmembrane region" description="Helical" evidence="6">
    <location>
        <begin position="216"/>
        <end position="236"/>
    </location>
</feature>